<feature type="domain" description="Porin" evidence="1">
    <location>
        <begin position="23"/>
        <end position="114"/>
    </location>
</feature>
<dbReference type="Pfam" id="PF13609">
    <property type="entry name" value="Porin_4"/>
    <property type="match status" value="1"/>
</dbReference>
<dbReference type="InterPro" id="IPR033900">
    <property type="entry name" value="Gram_neg_porin_domain"/>
</dbReference>
<dbReference type="RefSeq" id="WP_217734398.1">
    <property type="nucleotide sequence ID" value="NZ_JAHSPR010000001.1"/>
</dbReference>
<keyword evidence="3" id="KW-1185">Reference proteome</keyword>
<evidence type="ECO:0000259" key="1">
    <source>
        <dbReference type="Pfam" id="PF13609"/>
    </source>
</evidence>
<gene>
    <name evidence="2" type="ORF">KU392_01990</name>
</gene>
<proteinExistence type="predicted"/>
<reference evidence="2 3" key="1">
    <citation type="submission" date="2021-06" db="EMBL/GenBank/DDBJ databases">
        <authorList>
            <person name="Lu T."/>
            <person name="Wang Q."/>
            <person name="Han X."/>
        </authorList>
    </citation>
    <scope>NUCLEOTIDE SEQUENCE [LARGE SCALE GENOMIC DNA]</scope>
    <source>
        <strain evidence="2 3">LAM0050</strain>
    </source>
</reference>
<accession>A0ABS6NLE6</accession>
<name>A0ABS6NLE6_9BURK</name>
<organism evidence="2 3">
    <name type="scientific">Advenella alkanexedens</name>
    <dbReference type="NCBI Taxonomy" id="1481665"/>
    <lineage>
        <taxon>Bacteria</taxon>
        <taxon>Pseudomonadati</taxon>
        <taxon>Pseudomonadota</taxon>
        <taxon>Betaproteobacteria</taxon>
        <taxon>Burkholderiales</taxon>
        <taxon>Alcaligenaceae</taxon>
    </lineage>
</organism>
<sequence>MASTIPTLKHTLRQAGYLLTLFIFPVSAHATGLQLYGTLDGGYRYHFSKTQGHFTHPDTGQSTPFSIRSQNSGIASGLKNDSKIGLRGSHEIGGGNRIFFELEEDVDIATGRRGRDRGTRVIGIGG</sequence>
<dbReference type="EMBL" id="JAHSPR010000001">
    <property type="protein sequence ID" value="MBV4396026.1"/>
    <property type="molecule type" value="Genomic_DNA"/>
</dbReference>
<dbReference type="Proteomes" id="UP000722165">
    <property type="component" value="Unassembled WGS sequence"/>
</dbReference>
<protein>
    <submittedName>
        <fullName evidence="2">Porin</fullName>
    </submittedName>
</protein>
<evidence type="ECO:0000313" key="3">
    <source>
        <dbReference type="Proteomes" id="UP000722165"/>
    </source>
</evidence>
<evidence type="ECO:0000313" key="2">
    <source>
        <dbReference type="EMBL" id="MBV4396026.1"/>
    </source>
</evidence>
<comment type="caution">
    <text evidence="2">The sequence shown here is derived from an EMBL/GenBank/DDBJ whole genome shotgun (WGS) entry which is preliminary data.</text>
</comment>